<protein>
    <recommendedName>
        <fullName evidence="2">Pentapeptide repeat protein</fullName>
    </recommendedName>
</protein>
<organism evidence="1">
    <name type="scientific">marine sediment metagenome</name>
    <dbReference type="NCBI Taxonomy" id="412755"/>
    <lineage>
        <taxon>unclassified sequences</taxon>
        <taxon>metagenomes</taxon>
        <taxon>ecological metagenomes</taxon>
    </lineage>
</organism>
<proteinExistence type="predicted"/>
<evidence type="ECO:0000313" key="1">
    <source>
        <dbReference type="EMBL" id="GAG09892.1"/>
    </source>
</evidence>
<gene>
    <name evidence="1" type="ORF">S01H1_40922</name>
</gene>
<sequence>MGEGTKANPYTREDVIKKIGEMKNSFDWVDLSGGKFKHKIDLRGVNLHGFVLKKAALSGANLEGVDLSFANLEGADLSFANLKGANLEFAHLEGAVLFSVELSSET</sequence>
<feature type="non-terminal residue" evidence="1">
    <location>
        <position position="106"/>
    </location>
</feature>
<dbReference type="PANTHER" id="PTHR14136">
    <property type="entry name" value="BTB_POZ DOMAIN-CONTAINING PROTEIN KCTD9"/>
    <property type="match status" value="1"/>
</dbReference>
<name>X0VF70_9ZZZZ</name>
<comment type="caution">
    <text evidence="1">The sequence shown here is derived from an EMBL/GenBank/DDBJ whole genome shotgun (WGS) entry which is preliminary data.</text>
</comment>
<reference evidence="1" key="1">
    <citation type="journal article" date="2014" name="Front. Microbiol.">
        <title>High frequency of phylogenetically diverse reductive dehalogenase-homologous genes in deep subseafloor sedimentary metagenomes.</title>
        <authorList>
            <person name="Kawai M."/>
            <person name="Futagami T."/>
            <person name="Toyoda A."/>
            <person name="Takaki Y."/>
            <person name="Nishi S."/>
            <person name="Hori S."/>
            <person name="Arai W."/>
            <person name="Tsubouchi T."/>
            <person name="Morono Y."/>
            <person name="Uchiyama I."/>
            <person name="Ito T."/>
            <person name="Fujiyama A."/>
            <person name="Inagaki F."/>
            <person name="Takami H."/>
        </authorList>
    </citation>
    <scope>NUCLEOTIDE SEQUENCE</scope>
    <source>
        <strain evidence="1">Expedition CK06-06</strain>
    </source>
</reference>
<dbReference type="InterPro" id="IPR001646">
    <property type="entry name" value="5peptide_repeat"/>
</dbReference>
<dbReference type="PANTHER" id="PTHR14136:SF17">
    <property type="entry name" value="BTB_POZ DOMAIN-CONTAINING PROTEIN KCTD9"/>
    <property type="match status" value="1"/>
</dbReference>
<dbReference type="Pfam" id="PF00805">
    <property type="entry name" value="Pentapeptide"/>
    <property type="match status" value="1"/>
</dbReference>
<dbReference type="Gene3D" id="2.160.20.80">
    <property type="entry name" value="E3 ubiquitin-protein ligase SopA"/>
    <property type="match status" value="1"/>
</dbReference>
<accession>X0VF70</accession>
<dbReference type="AlphaFoldDB" id="X0VF70"/>
<dbReference type="InterPro" id="IPR051082">
    <property type="entry name" value="Pentapeptide-BTB/POZ_domain"/>
</dbReference>
<evidence type="ECO:0008006" key="2">
    <source>
        <dbReference type="Google" id="ProtNLM"/>
    </source>
</evidence>
<dbReference type="EMBL" id="BARS01025934">
    <property type="protein sequence ID" value="GAG09892.1"/>
    <property type="molecule type" value="Genomic_DNA"/>
</dbReference>
<dbReference type="SUPFAM" id="SSF141571">
    <property type="entry name" value="Pentapeptide repeat-like"/>
    <property type="match status" value="1"/>
</dbReference>